<feature type="non-terminal residue" evidence="2">
    <location>
        <position position="1"/>
    </location>
</feature>
<organism evidence="2">
    <name type="scientific">Lygus hesperus</name>
    <name type="common">Western plant bug</name>
    <dbReference type="NCBI Taxonomy" id="30085"/>
    <lineage>
        <taxon>Eukaryota</taxon>
        <taxon>Metazoa</taxon>
        <taxon>Ecdysozoa</taxon>
        <taxon>Arthropoda</taxon>
        <taxon>Hexapoda</taxon>
        <taxon>Insecta</taxon>
        <taxon>Pterygota</taxon>
        <taxon>Neoptera</taxon>
        <taxon>Paraneoptera</taxon>
        <taxon>Hemiptera</taxon>
        <taxon>Heteroptera</taxon>
        <taxon>Panheteroptera</taxon>
        <taxon>Cimicomorpha</taxon>
        <taxon>Miridae</taxon>
        <taxon>Mirini</taxon>
        <taxon>Lygus</taxon>
    </lineage>
</organism>
<keyword evidence="2" id="KW-0804">Transcription</keyword>
<gene>
    <name evidence="2" type="primary">rpoA_8</name>
    <name evidence="2" type="ORF">CM83_20029</name>
</gene>
<evidence type="ECO:0000313" key="2">
    <source>
        <dbReference type="EMBL" id="JAG29329.1"/>
    </source>
</evidence>
<feature type="compositionally biased region" description="Basic and acidic residues" evidence="1">
    <location>
        <begin position="249"/>
        <end position="263"/>
    </location>
</feature>
<feature type="region of interest" description="Disordered" evidence="1">
    <location>
        <begin position="227"/>
        <end position="297"/>
    </location>
</feature>
<accession>A0A0A9YAW6</accession>
<proteinExistence type="predicted"/>
<feature type="compositionally biased region" description="Basic and acidic residues" evidence="1">
    <location>
        <begin position="287"/>
        <end position="297"/>
    </location>
</feature>
<dbReference type="GO" id="GO:0000428">
    <property type="term" value="C:DNA-directed RNA polymerase complex"/>
    <property type="evidence" value="ECO:0007669"/>
    <property type="project" value="UniProtKB-KW"/>
</dbReference>
<protein>
    <submittedName>
        <fullName evidence="2">DNA-directed RNA polymerase subunit alpha</fullName>
    </submittedName>
</protein>
<evidence type="ECO:0000256" key="1">
    <source>
        <dbReference type="SAM" id="MobiDB-lite"/>
    </source>
</evidence>
<dbReference type="AlphaFoldDB" id="A0A0A9YAW6"/>
<reference evidence="2" key="2">
    <citation type="submission" date="2014-07" db="EMBL/GenBank/DDBJ databases">
        <authorList>
            <person name="Hull J."/>
        </authorList>
    </citation>
    <scope>NUCLEOTIDE SEQUENCE</scope>
</reference>
<keyword evidence="2" id="KW-0240">DNA-directed RNA polymerase</keyword>
<sequence>RASPTSLIEKIPSLVLVEPTVYVPPPAETTPTEAIPQIVVEEGTVSEQDSFWVSLKRRLEEPEAQEEQPKRPRRKKQSLPVGYLRKDRRRVNLQLTSARVNKMTDKPKANLNEKVWWRRVLARRDPFSEEAIIKEAVACPFEYNYYKKYKQEMEEDYNDVEFVVQYLKEEFGVERMAPLMRATVDVTPSEIERHTPLRHAQPSPSPQAPVVESLIRGHELAEVSRDHTPLLPIPAPVPGSGSPVTIPSGRREATREERPRQVVESHISGHGLREVSGDLTPVTIPSGERELRRERHPRQVVEEPVDVPEEILQRQETPCPAPQSLDVADMQKEVVDRNVVAVPDESEQSEAARNSLAEKEELRNKVMEKVRETFSKNSAVTLLFTDLCPQTSSKQEAAAVFYVLIGMSIFCRTWILFLKVTYLPNCGFIDFKTRRNLIVY</sequence>
<dbReference type="EMBL" id="GBHO01014275">
    <property type="protein sequence ID" value="JAG29329.1"/>
    <property type="molecule type" value="Transcribed_RNA"/>
</dbReference>
<name>A0A0A9YAW6_LYGHE</name>
<reference evidence="2" key="1">
    <citation type="journal article" date="2014" name="PLoS ONE">
        <title>Transcriptome-Based Identification of ABC Transporters in the Western Tarnished Plant Bug Lygus hesperus.</title>
        <authorList>
            <person name="Hull J.J."/>
            <person name="Chaney K."/>
            <person name="Geib S.M."/>
            <person name="Fabrick J.A."/>
            <person name="Brent C.S."/>
            <person name="Walsh D."/>
            <person name="Lavine L.C."/>
        </authorList>
    </citation>
    <scope>NUCLEOTIDE SEQUENCE</scope>
</reference>